<evidence type="ECO:0000256" key="5">
    <source>
        <dbReference type="ARBA" id="ARBA00023242"/>
    </source>
</evidence>
<dbReference type="GO" id="GO:0003677">
    <property type="term" value="F:DNA binding"/>
    <property type="evidence" value="ECO:0007669"/>
    <property type="project" value="UniProtKB-KW"/>
</dbReference>
<feature type="coiled-coil region" evidence="6">
    <location>
        <begin position="92"/>
        <end position="119"/>
    </location>
</feature>
<evidence type="ECO:0000256" key="1">
    <source>
        <dbReference type="ARBA" id="ARBA00022723"/>
    </source>
</evidence>
<comment type="caution">
    <text evidence="10">The sequence shown here is derived from an EMBL/GenBank/DDBJ whole genome shotgun (WGS) entry which is preliminary data.</text>
</comment>
<evidence type="ECO:0000256" key="8">
    <source>
        <dbReference type="SAM" id="Phobius"/>
    </source>
</evidence>
<dbReference type="GO" id="GO:0006351">
    <property type="term" value="P:DNA-templated transcription"/>
    <property type="evidence" value="ECO:0007669"/>
    <property type="project" value="InterPro"/>
</dbReference>
<proteinExistence type="predicted"/>
<keyword evidence="5" id="KW-0539">Nucleus</keyword>
<protein>
    <recommendedName>
        <fullName evidence="9">Xylanolytic transcriptional activator regulatory domain-containing protein</fullName>
    </recommendedName>
</protein>
<evidence type="ECO:0000313" key="11">
    <source>
        <dbReference type="Proteomes" id="UP000249363"/>
    </source>
</evidence>
<dbReference type="AlphaFoldDB" id="A0A364KUZ7"/>
<dbReference type="GeneID" id="63792608"/>
<evidence type="ECO:0000256" key="3">
    <source>
        <dbReference type="ARBA" id="ARBA00023125"/>
    </source>
</evidence>
<evidence type="ECO:0000256" key="7">
    <source>
        <dbReference type="SAM" id="MobiDB-lite"/>
    </source>
</evidence>
<evidence type="ECO:0000259" key="9">
    <source>
        <dbReference type="Pfam" id="PF04082"/>
    </source>
</evidence>
<gene>
    <name evidence="10" type="ORF">BHQ10_003392</name>
</gene>
<organism evidence="10 11">
    <name type="scientific">Talaromyces amestolkiae</name>
    <dbReference type="NCBI Taxonomy" id="1196081"/>
    <lineage>
        <taxon>Eukaryota</taxon>
        <taxon>Fungi</taxon>
        <taxon>Dikarya</taxon>
        <taxon>Ascomycota</taxon>
        <taxon>Pezizomycotina</taxon>
        <taxon>Eurotiomycetes</taxon>
        <taxon>Eurotiomycetidae</taxon>
        <taxon>Eurotiales</taxon>
        <taxon>Trichocomaceae</taxon>
        <taxon>Talaromyces</taxon>
        <taxon>Talaromyces sect. Talaromyces</taxon>
    </lineage>
</organism>
<dbReference type="InterPro" id="IPR007219">
    <property type="entry name" value="XnlR_reg_dom"/>
</dbReference>
<dbReference type="InterPro" id="IPR053187">
    <property type="entry name" value="Notoamide_regulator"/>
</dbReference>
<feature type="region of interest" description="Disordered" evidence="7">
    <location>
        <begin position="1"/>
        <end position="29"/>
    </location>
</feature>
<dbReference type="GO" id="GO:0008270">
    <property type="term" value="F:zinc ion binding"/>
    <property type="evidence" value="ECO:0007669"/>
    <property type="project" value="InterPro"/>
</dbReference>
<keyword evidence="8" id="KW-0812">Transmembrane</keyword>
<evidence type="ECO:0000256" key="4">
    <source>
        <dbReference type="ARBA" id="ARBA00023163"/>
    </source>
</evidence>
<keyword evidence="1" id="KW-0479">Metal-binding</keyword>
<dbReference type="STRING" id="1196081.A0A364KUZ7"/>
<dbReference type="PANTHER" id="PTHR47256">
    <property type="entry name" value="ZN(II)2CYS6 TRANSCRIPTION FACTOR (EUROFUNG)-RELATED"/>
    <property type="match status" value="1"/>
</dbReference>
<keyword evidence="8" id="KW-1133">Transmembrane helix</keyword>
<dbReference type="InterPro" id="IPR001138">
    <property type="entry name" value="Zn2Cys6_DnaBD"/>
</dbReference>
<keyword evidence="3" id="KW-0238">DNA-binding</keyword>
<feature type="domain" description="Xylanolytic transcriptional activator regulatory" evidence="9">
    <location>
        <begin position="215"/>
        <end position="335"/>
    </location>
</feature>
<dbReference type="OrthoDB" id="2593732at2759"/>
<keyword evidence="6" id="KW-0175">Coiled coil</keyword>
<dbReference type="Pfam" id="PF04082">
    <property type="entry name" value="Fungal_trans"/>
    <property type="match status" value="1"/>
</dbReference>
<keyword evidence="4" id="KW-0804">Transcription</keyword>
<dbReference type="EMBL" id="MIKG01000005">
    <property type="protein sequence ID" value="RAO67380.1"/>
    <property type="molecule type" value="Genomic_DNA"/>
</dbReference>
<dbReference type="GO" id="GO:0000981">
    <property type="term" value="F:DNA-binding transcription factor activity, RNA polymerase II-specific"/>
    <property type="evidence" value="ECO:0007669"/>
    <property type="project" value="InterPro"/>
</dbReference>
<dbReference type="CDD" id="cd12148">
    <property type="entry name" value="fungal_TF_MHR"/>
    <property type="match status" value="1"/>
</dbReference>
<accession>A0A364KUZ7</accession>
<sequence length="679" mass="78053">MSEPNIARSLAPAPPGFQRRPNAEPARQRKNISTACTACKARKWKVVIVPLYYLYDANMAPSIQCTGTVPCNNCVRSTTECIIDESNDNRRRLALKRKLEELTEDKQLLVQLVETLRSSSNEHVVRLLDLIRNKKGTIDEIKTYLDGKVTDSEFDMTPELQEAQDHLEARASRRSSRRLLDVTWLSNIPVVEVPAHPWTTVTDDDGLVSFLISLWLTWSHPFSNWIDRDLFIRDMRSKDTSSTFCSPFLVNSILTKASFYCDYPEVFEDVNDSESRGMHFYKEAKQRFEHEDGRVTIPTIQGYATLLTSMALMGKDRLVWLSLGQLGRMVADISSYNLPMQLHSDVNKRAEGRAIDNTIWGVMFSTIFMKPLDLKKPLRPRLPSDHDDDDATEVAWSPYPRHGDDQPSHLPCVFNNLTKLNEMTVEAIRRLFKDESRKAMSRADMETIISSMFPRLQAWYIDLPKCIQEGQTAVPHILILHMYYHATIMVLFGLLKSSYRYPSRPMIITPHEARETCVESAHQIAQMIRLYRSKWGIEFISGTAVYWISIALFVLLDELENPSNRRAFIDLCSMAKALSKQWFLMKGILRMIQITARQMHISLPPETEPLLQDFEMNMWRQDSGRRRLSSAFANFALLFQRVTGVGGGLHDPIDLDEYLEKLEDLSRLEIVHDRPTAPS</sequence>
<evidence type="ECO:0000256" key="2">
    <source>
        <dbReference type="ARBA" id="ARBA00023015"/>
    </source>
</evidence>
<feature type="transmembrane region" description="Helical" evidence="8">
    <location>
        <begin position="473"/>
        <end position="495"/>
    </location>
</feature>
<keyword evidence="11" id="KW-1185">Reference proteome</keyword>
<keyword evidence="2" id="KW-0805">Transcription regulation</keyword>
<dbReference type="Proteomes" id="UP000249363">
    <property type="component" value="Unassembled WGS sequence"/>
</dbReference>
<dbReference type="InterPro" id="IPR036864">
    <property type="entry name" value="Zn2-C6_fun-type_DNA-bd_sf"/>
</dbReference>
<dbReference type="PANTHER" id="PTHR47256:SF4">
    <property type="entry name" value="ZN(II)2CYS6 TRANSCRIPTION FACTOR (EUROFUNG)"/>
    <property type="match status" value="1"/>
</dbReference>
<evidence type="ECO:0000313" key="10">
    <source>
        <dbReference type="EMBL" id="RAO67380.1"/>
    </source>
</evidence>
<dbReference type="CDD" id="cd00067">
    <property type="entry name" value="GAL4"/>
    <property type="match status" value="1"/>
</dbReference>
<evidence type="ECO:0000256" key="6">
    <source>
        <dbReference type="SAM" id="Coils"/>
    </source>
</evidence>
<name>A0A364KUZ7_TALAM</name>
<dbReference type="RefSeq" id="XP_040731896.1">
    <property type="nucleotide sequence ID" value="XM_040875643.1"/>
</dbReference>
<dbReference type="Gene3D" id="4.10.240.10">
    <property type="entry name" value="Zn(2)-C6 fungal-type DNA-binding domain"/>
    <property type="match status" value="1"/>
</dbReference>
<feature type="transmembrane region" description="Helical" evidence="8">
    <location>
        <begin position="535"/>
        <end position="556"/>
    </location>
</feature>
<keyword evidence="8" id="KW-0472">Membrane</keyword>
<reference evidence="10 11" key="1">
    <citation type="journal article" date="2017" name="Biotechnol. Biofuels">
        <title>Differential beta-glucosidase expression as a function of carbon source availability in Talaromyces amestolkiae: a genomic and proteomic approach.</title>
        <authorList>
            <person name="de Eugenio L.I."/>
            <person name="Mendez-Liter J.A."/>
            <person name="Nieto-Dominguez M."/>
            <person name="Alonso L."/>
            <person name="Gil-Munoz J."/>
            <person name="Barriuso J."/>
            <person name="Prieto A."/>
            <person name="Martinez M.J."/>
        </authorList>
    </citation>
    <scope>NUCLEOTIDE SEQUENCE [LARGE SCALE GENOMIC DNA]</scope>
    <source>
        <strain evidence="10 11">CIB</strain>
    </source>
</reference>